<gene>
    <name evidence="1" type="ORF">Amon02_000556000</name>
</gene>
<proteinExistence type="predicted"/>
<evidence type="ECO:0000313" key="2">
    <source>
        <dbReference type="Proteomes" id="UP001165064"/>
    </source>
</evidence>
<sequence>MLPTHYLVEKPSIDILKIDLPLDSNGLKDLAQVSRLAGFNDLSLHCSEPLDSEDGVASLFTILIPDHVQHLSLYSEKFLPTNICFTNTSSLKKFEANNCTLSFECLNSLPNTLTSLKFYQVKLNKQFENSVLRLPEQLHELSIRGKFDNFGLYTGISNMSQLNELKTLSIVLLDNQSIGFGNSKNGLPYSLLKSFLHSLPESVKNLSLEIGCDLKESDENDIVLRPEHLSLNTLHHLNEFKFSCFSPSDNFDLSSLPSSLNIVLDNPFLTFAGEFSSRLEFLDIELFQYEESFENFWKRYISPLENLVHFQTVADGFKVIDFRELKFPPCIHTIKINFQNTGPIPLKFDELPDSLNEFSLNCCEDINAFEEFEEYFYEGYESEDIEDSYRDRLRTVDVKGKKGQSAESLKNIFNLYPGNRFKFSIKELGTDDDIDLNF</sequence>
<name>A0ACB5T718_AMBMO</name>
<organism evidence="1 2">
    <name type="scientific">Ambrosiozyma monospora</name>
    <name type="common">Yeast</name>
    <name type="synonym">Endomycopsis monosporus</name>
    <dbReference type="NCBI Taxonomy" id="43982"/>
    <lineage>
        <taxon>Eukaryota</taxon>
        <taxon>Fungi</taxon>
        <taxon>Dikarya</taxon>
        <taxon>Ascomycota</taxon>
        <taxon>Saccharomycotina</taxon>
        <taxon>Pichiomycetes</taxon>
        <taxon>Pichiales</taxon>
        <taxon>Pichiaceae</taxon>
        <taxon>Ambrosiozyma</taxon>
    </lineage>
</organism>
<keyword evidence="2" id="KW-1185">Reference proteome</keyword>
<comment type="caution">
    <text evidence="1">The sequence shown here is derived from an EMBL/GenBank/DDBJ whole genome shotgun (WGS) entry which is preliminary data.</text>
</comment>
<dbReference type="Proteomes" id="UP001165064">
    <property type="component" value="Unassembled WGS sequence"/>
</dbReference>
<dbReference type="EMBL" id="BSXS01004124">
    <property type="protein sequence ID" value="GME82503.1"/>
    <property type="molecule type" value="Genomic_DNA"/>
</dbReference>
<evidence type="ECO:0000313" key="1">
    <source>
        <dbReference type="EMBL" id="GME82503.1"/>
    </source>
</evidence>
<protein>
    <submittedName>
        <fullName evidence="1">Unnamed protein product</fullName>
    </submittedName>
</protein>
<accession>A0ACB5T718</accession>
<reference evidence="1" key="1">
    <citation type="submission" date="2023-04" db="EMBL/GenBank/DDBJ databases">
        <title>Ambrosiozyma monospora NBRC 10751.</title>
        <authorList>
            <person name="Ichikawa N."/>
            <person name="Sato H."/>
            <person name="Tonouchi N."/>
        </authorList>
    </citation>
    <scope>NUCLEOTIDE SEQUENCE</scope>
    <source>
        <strain evidence="1">NBRC 10751</strain>
    </source>
</reference>